<reference evidence="1" key="1">
    <citation type="journal article" date="2020" name="Nature">
        <title>Giant virus diversity and host interactions through global metagenomics.</title>
        <authorList>
            <person name="Schulz F."/>
            <person name="Roux S."/>
            <person name="Paez-Espino D."/>
            <person name="Jungbluth S."/>
            <person name="Walsh D.A."/>
            <person name="Denef V.J."/>
            <person name="McMahon K.D."/>
            <person name="Konstantinidis K.T."/>
            <person name="Eloe-Fadrosh E.A."/>
            <person name="Kyrpides N.C."/>
            <person name="Woyke T."/>
        </authorList>
    </citation>
    <scope>NUCLEOTIDE SEQUENCE</scope>
    <source>
        <strain evidence="1">GVMAG-M-3300023184-51</strain>
    </source>
</reference>
<accession>A0A6C0I9D4</accession>
<name>A0A6C0I9D4_9ZZZZ</name>
<protein>
    <submittedName>
        <fullName evidence="1">Uncharacterized protein</fullName>
    </submittedName>
</protein>
<sequence length="205" mass="23397">MEIPDNKTVDIQLYILDPLSVIIKLAILSNKPIGTKICISNNIICLQDPGPFQAFCRYIFSTTKSDIQYIYNPIQLACQQYLSKDSVSKNPKLKELFKCAQNGLVKLSETYKSCSIIRLCINYYATLIDNHLQEIYNDGLFKSDSMTPLYTNELAKIFTKLWTQERIKIILNLTTFLIGDEHAATNVKSVETIMVDIDTQVQKLI</sequence>
<proteinExistence type="predicted"/>
<dbReference type="AlphaFoldDB" id="A0A6C0I9D4"/>
<organism evidence="1">
    <name type="scientific">viral metagenome</name>
    <dbReference type="NCBI Taxonomy" id="1070528"/>
    <lineage>
        <taxon>unclassified sequences</taxon>
        <taxon>metagenomes</taxon>
        <taxon>organismal metagenomes</taxon>
    </lineage>
</organism>
<evidence type="ECO:0000313" key="1">
    <source>
        <dbReference type="EMBL" id="QHT88673.1"/>
    </source>
</evidence>
<dbReference type="EMBL" id="MN740121">
    <property type="protein sequence ID" value="QHT88673.1"/>
    <property type="molecule type" value="Genomic_DNA"/>
</dbReference>